<name>A0A031WKD6_CLODI</name>
<dbReference type="EMBL" id="CAAJVP010000003">
    <property type="protein sequence ID" value="VHX98625.1"/>
    <property type="molecule type" value="Genomic_DNA"/>
</dbReference>
<keyword evidence="3" id="KW-0813">Transport</keyword>
<dbReference type="OMA" id="VIYIAMP"/>
<dbReference type="InterPro" id="IPR038770">
    <property type="entry name" value="Na+/solute_symporter_sf"/>
</dbReference>
<proteinExistence type="inferred from homology"/>
<evidence type="ECO:0000313" key="10">
    <source>
        <dbReference type="EMBL" id="CDS87353.1"/>
    </source>
</evidence>
<evidence type="ECO:0000256" key="6">
    <source>
        <dbReference type="ARBA" id="ARBA00022989"/>
    </source>
</evidence>
<dbReference type="InterPro" id="IPR004776">
    <property type="entry name" value="Mem_transp_PIN-like"/>
</dbReference>
<feature type="transmembrane region" description="Helical" evidence="8">
    <location>
        <begin position="66"/>
        <end position="87"/>
    </location>
</feature>
<dbReference type="RefSeq" id="WP_009893461.1">
    <property type="nucleotide sequence ID" value="NZ_AP031492.1"/>
</dbReference>
<evidence type="ECO:0000313" key="12">
    <source>
        <dbReference type="EMBL" id="HBH1543224.1"/>
    </source>
</evidence>
<evidence type="ECO:0000256" key="8">
    <source>
        <dbReference type="SAM" id="Phobius"/>
    </source>
</evidence>
<dbReference type="EMBL" id="LK932994">
    <property type="protein sequence ID" value="CDT15784.1"/>
    <property type="molecule type" value="Genomic_DNA"/>
</dbReference>
<protein>
    <submittedName>
        <fullName evidence="12">AEC family transporter</fullName>
    </submittedName>
    <submittedName>
        <fullName evidence="13">Auxin efflux carrier</fullName>
    </submittedName>
    <submittedName>
        <fullName evidence="9 14">Malate transporter</fullName>
    </submittedName>
    <submittedName>
        <fullName evidence="10">Putative transporter</fullName>
    </submittedName>
</protein>
<dbReference type="Gene3D" id="1.20.1530.20">
    <property type="match status" value="1"/>
</dbReference>
<evidence type="ECO:0000256" key="3">
    <source>
        <dbReference type="ARBA" id="ARBA00022448"/>
    </source>
</evidence>
<dbReference type="PATRIC" id="fig|1496.1373.peg.2669"/>
<evidence type="ECO:0000313" key="15">
    <source>
        <dbReference type="EMBL" id="VHX98625.1"/>
    </source>
</evidence>
<dbReference type="EMBL" id="CAADAN010000001">
    <property type="protein sequence ID" value="VFD29585.1"/>
    <property type="molecule type" value="Genomic_DNA"/>
</dbReference>
<evidence type="ECO:0000313" key="9">
    <source>
        <dbReference type="EMBL" id="CDS86018.1"/>
    </source>
</evidence>
<keyword evidence="6 8" id="KW-1133">Transmembrane helix</keyword>
<evidence type="ECO:0000313" key="14">
    <source>
        <dbReference type="EMBL" id="VFD29585.1"/>
    </source>
</evidence>
<evidence type="ECO:0000256" key="5">
    <source>
        <dbReference type="ARBA" id="ARBA00022692"/>
    </source>
</evidence>
<accession>A0A031WKD6</accession>
<feature type="transmembrane region" description="Helical" evidence="8">
    <location>
        <begin position="255"/>
        <end position="275"/>
    </location>
</feature>
<feature type="transmembrane region" description="Helical" evidence="8">
    <location>
        <begin position="195"/>
        <end position="214"/>
    </location>
</feature>
<dbReference type="GeneID" id="66354508"/>
<dbReference type="EMBL" id="DAEPXK010000032">
    <property type="protein sequence ID" value="HBH1543224.1"/>
    <property type="molecule type" value="Genomic_DNA"/>
</dbReference>
<comment type="subcellular location">
    <subcellularLocation>
        <location evidence="1">Cell membrane</location>
        <topology evidence="1">Multi-pass membrane protein</topology>
    </subcellularLocation>
</comment>
<reference evidence="13 16" key="2">
    <citation type="submission" date="2017-02" db="EMBL/GenBank/DDBJ databases">
        <authorList>
            <consortium name="Pathogen Informatics"/>
        </authorList>
    </citation>
    <scope>NUCLEOTIDE SEQUENCE [LARGE SCALE GENOMIC DNA]</scope>
    <source>
        <strain evidence="18">clo34</strain>
        <strain evidence="14">Clo34</strain>
        <strain evidence="15">Tl291</strain>
        <strain evidence="17">tl291</strain>
        <strain evidence="13 16">VRECD0157</strain>
    </source>
</reference>
<gene>
    <name evidence="11" type="ORF">BN1095_330266</name>
    <name evidence="9" type="ORF">BN1096_520600</name>
    <name evidence="10" type="ORF">BN1097_630011</name>
    <name evidence="12" type="ORF">KRM00_002746</name>
    <name evidence="15" type="ORF">SAMEA1402366_00929</name>
    <name evidence="14" type="ORF">SAMEA1402399_00630</name>
    <name evidence="13" type="ORF">SAMEA3375112_00653</name>
</gene>
<dbReference type="EMBL" id="LK932505">
    <property type="protein sequence ID" value="CDS86018.1"/>
    <property type="molecule type" value="Genomic_DNA"/>
</dbReference>
<evidence type="ECO:0000313" key="13">
    <source>
        <dbReference type="EMBL" id="SJR92532.1"/>
    </source>
</evidence>
<dbReference type="EMBL" id="FUPS01000002">
    <property type="protein sequence ID" value="SJR92532.1"/>
    <property type="molecule type" value="Genomic_DNA"/>
</dbReference>
<feature type="transmembrane region" description="Helical" evidence="8">
    <location>
        <begin position="226"/>
        <end position="249"/>
    </location>
</feature>
<keyword evidence="4" id="KW-1003">Cell membrane</keyword>
<organism evidence="9">
    <name type="scientific">Clostridioides difficile</name>
    <name type="common">Peptoclostridium difficile</name>
    <dbReference type="NCBI Taxonomy" id="1496"/>
    <lineage>
        <taxon>Bacteria</taxon>
        <taxon>Bacillati</taxon>
        <taxon>Bacillota</taxon>
        <taxon>Clostridia</taxon>
        <taxon>Peptostreptococcales</taxon>
        <taxon>Peptostreptococcaceae</taxon>
        <taxon>Clostridioides</taxon>
    </lineage>
</organism>
<feature type="transmembrane region" description="Helical" evidence="8">
    <location>
        <begin position="128"/>
        <end position="151"/>
    </location>
</feature>
<dbReference type="Proteomes" id="UP000189137">
    <property type="component" value="Unassembled WGS sequence"/>
</dbReference>
<dbReference type="Proteomes" id="UP000878956">
    <property type="component" value="Unassembled WGS sequence"/>
</dbReference>
<feature type="transmembrane region" description="Helical" evidence="8">
    <location>
        <begin position="287"/>
        <end position="307"/>
    </location>
</feature>
<feature type="transmembrane region" description="Helical" evidence="8">
    <location>
        <begin position="6"/>
        <end position="23"/>
    </location>
</feature>
<evidence type="ECO:0000313" key="16">
    <source>
        <dbReference type="Proteomes" id="UP000189137"/>
    </source>
</evidence>
<dbReference type="Proteomes" id="UP000372533">
    <property type="component" value="Unassembled WGS sequence"/>
</dbReference>
<evidence type="ECO:0000256" key="4">
    <source>
        <dbReference type="ARBA" id="ARBA00022475"/>
    </source>
</evidence>
<evidence type="ECO:0000313" key="18">
    <source>
        <dbReference type="Proteomes" id="UP000411588"/>
    </source>
</evidence>
<dbReference type="EMBL" id="LK932402">
    <property type="protein sequence ID" value="CDS87353.1"/>
    <property type="molecule type" value="Genomic_DNA"/>
</dbReference>
<reference evidence="12" key="4">
    <citation type="submission" date="2021-06" db="EMBL/GenBank/DDBJ databases">
        <authorList>
            <consortium name="NCBI Pathogen Detection Project"/>
        </authorList>
    </citation>
    <scope>NUCLEOTIDE SEQUENCE</scope>
    <source>
        <strain evidence="12">HN1000</strain>
    </source>
</reference>
<dbReference type="Pfam" id="PF03547">
    <property type="entry name" value="Mem_trans"/>
    <property type="match status" value="2"/>
</dbReference>
<keyword evidence="5 8" id="KW-0812">Transmembrane</keyword>
<evidence type="ECO:0000313" key="11">
    <source>
        <dbReference type="EMBL" id="CDT15784.1"/>
    </source>
</evidence>
<dbReference type="GO" id="GO:0005886">
    <property type="term" value="C:plasma membrane"/>
    <property type="evidence" value="ECO:0007669"/>
    <property type="project" value="UniProtKB-SubCell"/>
</dbReference>
<reference evidence="9" key="1">
    <citation type="submission" date="2014-07" db="EMBL/GenBank/DDBJ databases">
        <authorList>
            <person name="Monot Marc"/>
        </authorList>
    </citation>
    <scope>NUCLEOTIDE SEQUENCE</scope>
    <source>
        <strain evidence="11">7032989</strain>
        <strain evidence="10">7032994</strain>
    </source>
</reference>
<evidence type="ECO:0000256" key="7">
    <source>
        <dbReference type="ARBA" id="ARBA00023136"/>
    </source>
</evidence>
<dbReference type="AlphaFoldDB" id="A0A031WKD6"/>
<sequence length="308" mass="34357">MNFSNIFIQVAVLFIIILVGYFVRKFNLLDDHCTSKLSTLTMTVFLPSMIISSMQINFDSKMIQKILLLLFTSLIMYIVSIIIAFLLKYILKCNDKKDLGIYQYIVVFSNVAFMGYPVIEAVLGHEAIFYTAIFNLPFNLFSFTLGIYLLSKGSTSRGFSIKSLISPATIAIVIGLFLFVTGLRLPQFINEPLEMLGSITTPISMIIIGSLLANSSALDCFVNKKLYIVTFIRLLVLPVIVYFILKGWINDKMILAIPVVISSMPAAANTAIMANQYDSNITLASQCVFFTTLFSVISIPFISILLLS</sequence>
<feature type="transmembrane region" description="Helical" evidence="8">
    <location>
        <begin position="99"/>
        <end position="116"/>
    </location>
</feature>
<keyword evidence="7 8" id="KW-0472">Membrane</keyword>
<evidence type="ECO:0000313" key="17">
    <source>
        <dbReference type="Proteomes" id="UP000372533"/>
    </source>
</evidence>
<dbReference type="GO" id="GO:0055085">
    <property type="term" value="P:transmembrane transport"/>
    <property type="evidence" value="ECO:0007669"/>
    <property type="project" value="InterPro"/>
</dbReference>
<evidence type="ECO:0000256" key="1">
    <source>
        <dbReference type="ARBA" id="ARBA00004651"/>
    </source>
</evidence>
<reference evidence="12" key="3">
    <citation type="journal article" date="2018" name="Genome Biol.">
        <title>SKESA: strategic k-mer extension for scrupulous assemblies.</title>
        <authorList>
            <person name="Souvorov A."/>
            <person name="Agarwala R."/>
            <person name="Lipman D.J."/>
        </authorList>
    </citation>
    <scope>NUCLEOTIDE SEQUENCE</scope>
    <source>
        <strain evidence="12">HN1000</strain>
    </source>
</reference>
<feature type="transmembrane region" description="Helical" evidence="8">
    <location>
        <begin position="35"/>
        <end position="54"/>
    </location>
</feature>
<comment type="similarity">
    <text evidence="2">Belongs to the auxin efflux carrier (TC 2.A.69) family.</text>
</comment>
<dbReference type="PANTHER" id="PTHR36838:SF1">
    <property type="entry name" value="SLR1864 PROTEIN"/>
    <property type="match status" value="1"/>
</dbReference>
<dbReference type="PANTHER" id="PTHR36838">
    <property type="entry name" value="AUXIN EFFLUX CARRIER FAMILY PROTEIN"/>
    <property type="match status" value="1"/>
</dbReference>
<feature type="transmembrane region" description="Helical" evidence="8">
    <location>
        <begin position="163"/>
        <end position="183"/>
    </location>
</feature>
<dbReference type="KEGG" id="pdf:CD630DERM_21240"/>
<dbReference type="Proteomes" id="UP000411588">
    <property type="component" value="Unassembled WGS sequence"/>
</dbReference>
<evidence type="ECO:0000256" key="2">
    <source>
        <dbReference type="ARBA" id="ARBA00010145"/>
    </source>
</evidence>